<evidence type="ECO:0000313" key="13">
    <source>
        <dbReference type="EMBL" id="RVW80832.1"/>
    </source>
</evidence>
<dbReference type="Pfam" id="PF13639">
    <property type="entry name" value="zf-RING_2"/>
    <property type="match status" value="1"/>
</dbReference>
<feature type="transmembrane region" description="Helical" evidence="11">
    <location>
        <begin position="650"/>
        <end position="675"/>
    </location>
</feature>
<evidence type="ECO:0000256" key="10">
    <source>
        <dbReference type="SAM" id="MobiDB-lite"/>
    </source>
</evidence>
<feature type="transmembrane region" description="Helical" evidence="11">
    <location>
        <begin position="609"/>
        <end position="630"/>
    </location>
</feature>
<evidence type="ECO:0000256" key="2">
    <source>
        <dbReference type="ARBA" id="ARBA00022692"/>
    </source>
</evidence>
<dbReference type="InterPro" id="IPR056010">
    <property type="entry name" value="DUF7588"/>
</dbReference>
<keyword evidence="5" id="KW-0833">Ubl conjugation pathway</keyword>
<evidence type="ECO:0000256" key="4">
    <source>
        <dbReference type="ARBA" id="ARBA00022771"/>
    </source>
</evidence>
<feature type="domain" description="RING-type" evidence="12">
    <location>
        <begin position="779"/>
        <end position="817"/>
    </location>
</feature>
<dbReference type="InterPro" id="IPR013083">
    <property type="entry name" value="Znf_RING/FYVE/PHD"/>
</dbReference>
<sequence>MDRRLLGCKVVGVTSHQCFPNFTVRLRDADILDTVVLHVKTHGFKFKEGNSPVSIITRFAYKSMTTSVGSGALCTSPKGETTLFHSDGINKSNIIVPMKIRWDEVEFPESWHFSNAVPTIDNPRVSGYEPAKSSSSSIPVKITREDEGTSSNPKNIKLTGDESPQMSPTYSQMINTISYGDDNFKINKELLRKDFYSEVNKEKKDWFFRTILKVFRTIFQEEFYSYLRQEKKNIKFWIWFELFKQEEYPDYPFKSIKVTSTNKENKIYEFSKEFQKKPQVNQTFMNRINQMVKDNITVSIQPHKQINMVKGDISSKEEADELIKMFKEPHNQTVLSNINNLETFKTRNYYPRPTFPDMQFEERNQYTQASYTSDTIYEWNIDGMTEYNILTKLQEMTMVSTAYKLNNRLPDHAVAQTIVAGFIGQLKGWWDNYLTFEDRNGILKAYRINEKNEVVKDEDGHDIEDAVATLIYSISKHFIGDPAKIKDKTADLLTNLKCPKLHDFRWYKEVFLTKVMLRLDCNQSFWKEKFISGLPRLFSERIRIKIREQFNGQIPYDKLTYGEIISIVIAEGIKLSLAGFFVTIWISAVMFKSNEILRKQTALKGERKISVLVGISLVFTLHVAGVYWWYHNGDLLYPLIMLPPKAIPPFWHAIFIIMVNDTLVRQAAMVFKCILLMYYKNSRGRNYRKQGQLLTLVEYTLLLYRALLPAPVWYRFFLNKEYGSLFSSLMTGLYLTFKLTSVVEKVQSFFAALKALSRKEVHYGAYATSEQVNAAGDLCAICQEKMHAPILLRCKHIFCEDCVSEWFERERTCPLCRALVKPADLRSYGDGSTSLFFQLF</sequence>
<organism evidence="13 14">
    <name type="scientific">Vitis vinifera</name>
    <name type="common">Grape</name>
    <dbReference type="NCBI Taxonomy" id="29760"/>
    <lineage>
        <taxon>Eukaryota</taxon>
        <taxon>Viridiplantae</taxon>
        <taxon>Streptophyta</taxon>
        <taxon>Embryophyta</taxon>
        <taxon>Tracheophyta</taxon>
        <taxon>Spermatophyta</taxon>
        <taxon>Magnoliopsida</taxon>
        <taxon>eudicotyledons</taxon>
        <taxon>Gunneridae</taxon>
        <taxon>Pentapetalae</taxon>
        <taxon>rosids</taxon>
        <taxon>Vitales</taxon>
        <taxon>Vitaceae</taxon>
        <taxon>Viteae</taxon>
        <taxon>Vitis</taxon>
    </lineage>
</organism>
<evidence type="ECO:0000256" key="8">
    <source>
        <dbReference type="ARBA" id="ARBA00023136"/>
    </source>
</evidence>
<evidence type="ECO:0000256" key="11">
    <source>
        <dbReference type="SAM" id="Phobius"/>
    </source>
</evidence>
<evidence type="ECO:0000259" key="12">
    <source>
        <dbReference type="PROSITE" id="PS50089"/>
    </source>
</evidence>
<keyword evidence="7 11" id="KW-1133">Transmembrane helix</keyword>
<comment type="subcellular location">
    <subcellularLocation>
        <location evidence="1">Membrane</location>
        <topology evidence="1">Multi-pass membrane protein</topology>
    </subcellularLocation>
</comment>
<evidence type="ECO:0000256" key="7">
    <source>
        <dbReference type="ARBA" id="ARBA00022989"/>
    </source>
</evidence>
<dbReference type="EMBL" id="QGNW01000260">
    <property type="protein sequence ID" value="RVW80832.1"/>
    <property type="molecule type" value="Genomic_DNA"/>
</dbReference>
<dbReference type="GO" id="GO:0016020">
    <property type="term" value="C:membrane"/>
    <property type="evidence" value="ECO:0007669"/>
    <property type="project" value="UniProtKB-SubCell"/>
</dbReference>
<dbReference type="InterPro" id="IPR001841">
    <property type="entry name" value="Znf_RING"/>
</dbReference>
<dbReference type="Pfam" id="PF24925">
    <property type="entry name" value="DUF7746"/>
    <property type="match status" value="1"/>
</dbReference>
<dbReference type="PROSITE" id="PS50089">
    <property type="entry name" value="ZF_RING_2"/>
    <property type="match status" value="1"/>
</dbReference>
<name>A0A438H8N8_VITVI</name>
<dbReference type="Pfam" id="PF22909">
    <property type="entry name" value="Caulimovir_coat_dom"/>
    <property type="match status" value="1"/>
</dbReference>
<dbReference type="GO" id="GO:0061630">
    <property type="term" value="F:ubiquitin protein ligase activity"/>
    <property type="evidence" value="ECO:0007669"/>
    <property type="project" value="InterPro"/>
</dbReference>
<evidence type="ECO:0000313" key="14">
    <source>
        <dbReference type="Proteomes" id="UP000288805"/>
    </source>
</evidence>
<dbReference type="GO" id="GO:1904294">
    <property type="term" value="P:positive regulation of ERAD pathway"/>
    <property type="evidence" value="ECO:0007669"/>
    <property type="project" value="InterPro"/>
</dbReference>
<dbReference type="Proteomes" id="UP000288805">
    <property type="component" value="Unassembled WGS sequence"/>
</dbReference>
<dbReference type="CDD" id="cd16532">
    <property type="entry name" value="RING-HC_RNFT1-like"/>
    <property type="match status" value="1"/>
</dbReference>
<dbReference type="InterPro" id="IPR056648">
    <property type="entry name" value="DUF7746"/>
</dbReference>
<dbReference type="GO" id="GO:0008270">
    <property type="term" value="F:zinc ion binding"/>
    <property type="evidence" value="ECO:0007669"/>
    <property type="project" value="UniProtKB-KW"/>
</dbReference>
<evidence type="ECO:0000256" key="5">
    <source>
        <dbReference type="ARBA" id="ARBA00022786"/>
    </source>
</evidence>
<keyword evidence="8 11" id="KW-0472">Membrane</keyword>
<keyword evidence="2 11" id="KW-0812">Transmembrane</keyword>
<reference evidence="13 14" key="1">
    <citation type="journal article" date="2018" name="PLoS Genet.">
        <title>Population sequencing reveals clonal diversity and ancestral inbreeding in the grapevine cultivar Chardonnay.</title>
        <authorList>
            <person name="Roach M.J."/>
            <person name="Johnson D.L."/>
            <person name="Bohlmann J."/>
            <person name="van Vuuren H.J."/>
            <person name="Jones S.J."/>
            <person name="Pretorius I.S."/>
            <person name="Schmidt S.A."/>
            <person name="Borneman A.R."/>
        </authorList>
    </citation>
    <scope>NUCLEOTIDE SEQUENCE [LARGE SCALE GENOMIC DNA]</scope>
    <source>
        <strain evidence="14">cv. Chardonnay</strain>
        <tissue evidence="13">Leaf</tissue>
    </source>
</reference>
<dbReference type="Pfam" id="PF24496">
    <property type="entry name" value="DUF7588"/>
    <property type="match status" value="1"/>
</dbReference>
<dbReference type="AlphaFoldDB" id="A0A438H8N8"/>
<protein>
    <submittedName>
        <fullName evidence="13">RING finger and transmembrane domain-containing protein 2</fullName>
    </submittedName>
</protein>
<feature type="region of interest" description="Disordered" evidence="10">
    <location>
        <begin position="127"/>
        <end position="165"/>
    </location>
</feature>
<feature type="transmembrane region" description="Helical" evidence="11">
    <location>
        <begin position="564"/>
        <end position="588"/>
    </location>
</feature>
<dbReference type="InterPro" id="IPR017907">
    <property type="entry name" value="Znf_RING_CS"/>
</dbReference>
<comment type="caution">
    <text evidence="13">The sequence shown here is derived from an EMBL/GenBank/DDBJ whole genome shotgun (WGS) entry which is preliminary data.</text>
</comment>
<evidence type="ECO:0000256" key="6">
    <source>
        <dbReference type="ARBA" id="ARBA00022833"/>
    </source>
</evidence>
<keyword evidence="3" id="KW-0479">Metal-binding</keyword>
<dbReference type="Gene3D" id="3.30.40.10">
    <property type="entry name" value="Zinc/RING finger domain, C3HC4 (zinc finger)"/>
    <property type="match status" value="1"/>
</dbReference>
<evidence type="ECO:0000256" key="1">
    <source>
        <dbReference type="ARBA" id="ARBA00004141"/>
    </source>
</evidence>
<gene>
    <name evidence="13" type="primary">RNFT2_1</name>
    <name evidence="13" type="ORF">CK203_047868</name>
</gene>
<dbReference type="SUPFAM" id="SSF57850">
    <property type="entry name" value="RING/U-box"/>
    <property type="match status" value="1"/>
</dbReference>
<dbReference type="SMART" id="SM00184">
    <property type="entry name" value="RING"/>
    <property type="match status" value="1"/>
</dbReference>
<dbReference type="PANTHER" id="PTHR15860">
    <property type="entry name" value="UNCHARACTERIZED RING FINGER-CONTAINING PROTEIN"/>
    <property type="match status" value="1"/>
</dbReference>
<dbReference type="PROSITE" id="PS00518">
    <property type="entry name" value="ZF_RING_1"/>
    <property type="match status" value="1"/>
</dbReference>
<keyword evidence="4 9" id="KW-0863">Zinc-finger</keyword>
<dbReference type="InterPro" id="IPR044235">
    <property type="entry name" value="RNFT1/2"/>
</dbReference>
<evidence type="ECO:0000256" key="3">
    <source>
        <dbReference type="ARBA" id="ARBA00022723"/>
    </source>
</evidence>
<proteinExistence type="predicted"/>
<accession>A0A438H8N8</accession>
<evidence type="ECO:0000256" key="9">
    <source>
        <dbReference type="PROSITE-ProRule" id="PRU00175"/>
    </source>
</evidence>
<dbReference type="PANTHER" id="PTHR15860:SF27">
    <property type="entry name" value="RING_U-BOX SUPERFAMILY PROTEIN"/>
    <property type="match status" value="1"/>
</dbReference>
<keyword evidence="6" id="KW-0862">Zinc</keyword>